<dbReference type="GO" id="GO:0016887">
    <property type="term" value="F:ATP hydrolysis activity"/>
    <property type="evidence" value="ECO:0007669"/>
    <property type="project" value="InterPro"/>
</dbReference>
<dbReference type="RefSeq" id="WP_134744343.1">
    <property type="nucleotide sequence ID" value="NZ_CP119761.1"/>
</dbReference>
<dbReference type="PROSITE" id="PS50893">
    <property type="entry name" value="ABC_TRANSPORTER_2"/>
    <property type="match status" value="1"/>
</dbReference>
<evidence type="ECO:0000256" key="2">
    <source>
        <dbReference type="ARBA" id="ARBA00022448"/>
    </source>
</evidence>
<evidence type="ECO:0000256" key="1">
    <source>
        <dbReference type="ARBA" id="ARBA00005417"/>
    </source>
</evidence>
<dbReference type="InterPro" id="IPR003439">
    <property type="entry name" value="ABC_transporter-like_ATP-bd"/>
</dbReference>
<feature type="domain" description="ABC transporter" evidence="5">
    <location>
        <begin position="3"/>
        <end position="239"/>
    </location>
</feature>
<protein>
    <submittedName>
        <fullName evidence="6">ATP-binding cassette domain-containing protein</fullName>
    </submittedName>
</protein>
<dbReference type="AlphaFoldDB" id="A0A4R9C1E4"/>
<evidence type="ECO:0000313" key="6">
    <source>
        <dbReference type="EMBL" id="TFF65799.1"/>
    </source>
</evidence>
<organism evidence="6 7">
    <name type="scientific">Helcococcus ovis</name>
    <dbReference type="NCBI Taxonomy" id="72026"/>
    <lineage>
        <taxon>Bacteria</taxon>
        <taxon>Bacillati</taxon>
        <taxon>Bacillota</taxon>
        <taxon>Tissierellia</taxon>
        <taxon>Tissierellales</taxon>
        <taxon>Peptoniphilaceae</taxon>
        <taxon>Helcococcus</taxon>
    </lineage>
</organism>
<dbReference type="Pfam" id="PF00005">
    <property type="entry name" value="ABC_tran"/>
    <property type="match status" value="1"/>
</dbReference>
<dbReference type="PROSITE" id="PS00211">
    <property type="entry name" value="ABC_TRANSPORTER_1"/>
    <property type="match status" value="1"/>
</dbReference>
<evidence type="ECO:0000259" key="5">
    <source>
        <dbReference type="PROSITE" id="PS50893"/>
    </source>
</evidence>
<name>A0A4R9C1E4_9FIRM</name>
<reference evidence="6 7" key="1">
    <citation type="submission" date="2019-01" db="EMBL/GenBank/DDBJ databases">
        <title>Draft Genome Sequences of Helcococcus ovis Strains Isolated from the Uterus and Vagina of Dairy Cows with Metritis.</title>
        <authorList>
            <person name="Cunha F."/>
            <person name="Jeon S.J."/>
            <person name="Kutzer P."/>
            <person name="Galvao K.N."/>
        </authorList>
    </citation>
    <scope>NUCLEOTIDE SEQUENCE [LARGE SCALE GENOMIC DNA]</scope>
    <source>
        <strain evidence="6 7">KG-37</strain>
    </source>
</reference>
<sequence>MILRFNNVSKKFNNSKINFELKNISFDLHEKEVLGIIGKNGSGKSTILRIANNLVRKDSGEIIYDNISIEDLSYKQILNMRKNIAYIFQEANLLDNKTVYYHLSLVYKLNYYKVNEEEIDDILKFMEIEHLKYTYCIYLSGGQKQKVAIAIAILQKPKILLCDEISASLDTKSEKEIFDLLKKIMNSSNISILIISHNLNIMKNFCDRILFLENGEIKDSIIPNKKYISSNDNYYRNVKEYLNV</sequence>
<keyword evidence="4 6" id="KW-0067">ATP-binding</keyword>
<dbReference type="Proteomes" id="UP000297454">
    <property type="component" value="Unassembled WGS sequence"/>
</dbReference>
<proteinExistence type="inferred from homology"/>
<dbReference type="InterPro" id="IPR050086">
    <property type="entry name" value="MetN_ABC_transporter-like"/>
</dbReference>
<accession>A0A4R9C1E4</accession>
<dbReference type="PANTHER" id="PTHR43166:SF4">
    <property type="entry name" value="PHOSPHONATES IMPORT ATP-BINDING PROTEIN PHNC"/>
    <property type="match status" value="1"/>
</dbReference>
<dbReference type="EMBL" id="SCFR01000016">
    <property type="protein sequence ID" value="TFF65799.1"/>
    <property type="molecule type" value="Genomic_DNA"/>
</dbReference>
<dbReference type="Gene3D" id="3.40.50.300">
    <property type="entry name" value="P-loop containing nucleotide triphosphate hydrolases"/>
    <property type="match status" value="1"/>
</dbReference>
<gene>
    <name evidence="6" type="ORF">EQF91_05235</name>
</gene>
<dbReference type="InterPro" id="IPR017871">
    <property type="entry name" value="ABC_transporter-like_CS"/>
</dbReference>
<keyword evidence="7" id="KW-1185">Reference proteome</keyword>
<keyword evidence="2" id="KW-0813">Transport</keyword>
<keyword evidence="3" id="KW-0547">Nucleotide-binding</keyword>
<evidence type="ECO:0000313" key="7">
    <source>
        <dbReference type="Proteomes" id="UP000297454"/>
    </source>
</evidence>
<evidence type="ECO:0000256" key="3">
    <source>
        <dbReference type="ARBA" id="ARBA00022741"/>
    </source>
</evidence>
<dbReference type="GO" id="GO:0005524">
    <property type="term" value="F:ATP binding"/>
    <property type="evidence" value="ECO:0007669"/>
    <property type="project" value="UniProtKB-KW"/>
</dbReference>
<evidence type="ECO:0000256" key="4">
    <source>
        <dbReference type="ARBA" id="ARBA00022840"/>
    </source>
</evidence>
<comment type="caution">
    <text evidence="6">The sequence shown here is derived from an EMBL/GenBank/DDBJ whole genome shotgun (WGS) entry which is preliminary data.</text>
</comment>
<dbReference type="InterPro" id="IPR027417">
    <property type="entry name" value="P-loop_NTPase"/>
</dbReference>
<dbReference type="InterPro" id="IPR003593">
    <property type="entry name" value="AAA+_ATPase"/>
</dbReference>
<dbReference type="SMART" id="SM00382">
    <property type="entry name" value="AAA"/>
    <property type="match status" value="1"/>
</dbReference>
<comment type="similarity">
    <text evidence="1">Belongs to the ABC transporter superfamily.</text>
</comment>
<dbReference type="SUPFAM" id="SSF52540">
    <property type="entry name" value="P-loop containing nucleoside triphosphate hydrolases"/>
    <property type="match status" value="1"/>
</dbReference>
<dbReference type="PANTHER" id="PTHR43166">
    <property type="entry name" value="AMINO ACID IMPORT ATP-BINDING PROTEIN"/>
    <property type="match status" value="1"/>
</dbReference>